<dbReference type="Proteomes" id="UP001367508">
    <property type="component" value="Unassembled WGS sequence"/>
</dbReference>
<evidence type="ECO:0000313" key="1">
    <source>
        <dbReference type="EMBL" id="KAK7360410.1"/>
    </source>
</evidence>
<evidence type="ECO:0000313" key="2">
    <source>
        <dbReference type="Proteomes" id="UP001367508"/>
    </source>
</evidence>
<organism evidence="1 2">
    <name type="scientific">Canavalia gladiata</name>
    <name type="common">Sword bean</name>
    <name type="synonym">Dolichos gladiatus</name>
    <dbReference type="NCBI Taxonomy" id="3824"/>
    <lineage>
        <taxon>Eukaryota</taxon>
        <taxon>Viridiplantae</taxon>
        <taxon>Streptophyta</taxon>
        <taxon>Embryophyta</taxon>
        <taxon>Tracheophyta</taxon>
        <taxon>Spermatophyta</taxon>
        <taxon>Magnoliopsida</taxon>
        <taxon>eudicotyledons</taxon>
        <taxon>Gunneridae</taxon>
        <taxon>Pentapetalae</taxon>
        <taxon>rosids</taxon>
        <taxon>fabids</taxon>
        <taxon>Fabales</taxon>
        <taxon>Fabaceae</taxon>
        <taxon>Papilionoideae</taxon>
        <taxon>50 kb inversion clade</taxon>
        <taxon>NPAAA clade</taxon>
        <taxon>indigoferoid/millettioid clade</taxon>
        <taxon>Phaseoleae</taxon>
        <taxon>Canavalia</taxon>
    </lineage>
</organism>
<accession>A0AAN9R316</accession>
<gene>
    <name evidence="1" type="ORF">VNO77_02402</name>
</gene>
<comment type="caution">
    <text evidence="1">The sequence shown here is derived from an EMBL/GenBank/DDBJ whole genome shotgun (WGS) entry which is preliminary data.</text>
</comment>
<protein>
    <submittedName>
        <fullName evidence="1">Uncharacterized protein</fullName>
    </submittedName>
</protein>
<proteinExistence type="predicted"/>
<dbReference type="AlphaFoldDB" id="A0AAN9R316"/>
<sequence>MLTAKSICCTCLEEAYISLCWFSTSTASEILFQLCLIWKAGSRNQVQTMQQTLVFPVPVYVIDLAAETLDSLAATSKSIHNAVEVKTSVPAYASTAETPTEVVHSLSNHERMS</sequence>
<dbReference type="EMBL" id="JAYMYQ010000001">
    <property type="protein sequence ID" value="KAK7360410.1"/>
    <property type="molecule type" value="Genomic_DNA"/>
</dbReference>
<reference evidence="1 2" key="1">
    <citation type="submission" date="2024-01" db="EMBL/GenBank/DDBJ databases">
        <title>The genomes of 5 underutilized Papilionoideae crops provide insights into root nodulation and disease resistanc.</title>
        <authorList>
            <person name="Jiang F."/>
        </authorList>
    </citation>
    <scope>NUCLEOTIDE SEQUENCE [LARGE SCALE GENOMIC DNA]</scope>
    <source>
        <strain evidence="1">LVBAO_FW01</strain>
        <tissue evidence="1">Leaves</tissue>
    </source>
</reference>
<name>A0AAN9R316_CANGL</name>
<keyword evidence="2" id="KW-1185">Reference proteome</keyword>